<gene>
    <name evidence="1" type="ORF">P170DRAFT_319125</name>
</gene>
<dbReference type="AlphaFoldDB" id="A0A2I2G6F6"/>
<feature type="non-terminal residue" evidence="1">
    <location>
        <position position="1"/>
    </location>
</feature>
<dbReference type="PANTHER" id="PTHR43138:SF1">
    <property type="entry name" value="N-ACETYLTRANSFERASE ACA1"/>
    <property type="match status" value="1"/>
</dbReference>
<dbReference type="Proteomes" id="UP000234275">
    <property type="component" value="Unassembled WGS sequence"/>
</dbReference>
<dbReference type="SUPFAM" id="SSF55729">
    <property type="entry name" value="Acyl-CoA N-acyltransferases (Nat)"/>
    <property type="match status" value="1"/>
</dbReference>
<name>A0A2I2G6F6_9EURO</name>
<organism evidence="1 2">
    <name type="scientific">Aspergillus steynii IBT 23096</name>
    <dbReference type="NCBI Taxonomy" id="1392250"/>
    <lineage>
        <taxon>Eukaryota</taxon>
        <taxon>Fungi</taxon>
        <taxon>Dikarya</taxon>
        <taxon>Ascomycota</taxon>
        <taxon>Pezizomycotina</taxon>
        <taxon>Eurotiomycetes</taxon>
        <taxon>Eurotiomycetidae</taxon>
        <taxon>Eurotiales</taxon>
        <taxon>Aspergillaceae</taxon>
        <taxon>Aspergillus</taxon>
        <taxon>Aspergillus subgen. Circumdati</taxon>
    </lineage>
</organism>
<dbReference type="GeneID" id="36551001"/>
<evidence type="ECO:0000313" key="1">
    <source>
        <dbReference type="EMBL" id="PLB48466.1"/>
    </source>
</evidence>
<dbReference type="RefSeq" id="XP_024703768.1">
    <property type="nucleotide sequence ID" value="XM_024843301.1"/>
</dbReference>
<protein>
    <recommendedName>
        <fullName evidence="3">N-acetyltransferase domain-containing protein</fullName>
    </recommendedName>
</protein>
<keyword evidence="2" id="KW-1185">Reference proteome</keyword>
<reference evidence="1 2" key="1">
    <citation type="submission" date="2016-12" db="EMBL/GenBank/DDBJ databases">
        <title>The genomes of Aspergillus section Nigri reveals drivers in fungal speciation.</title>
        <authorList>
            <consortium name="DOE Joint Genome Institute"/>
            <person name="Vesth T.C."/>
            <person name="Nybo J."/>
            <person name="Theobald S."/>
            <person name="Brandl J."/>
            <person name="Frisvad J.C."/>
            <person name="Nielsen K.F."/>
            <person name="Lyhne E.K."/>
            <person name="Kogle M.E."/>
            <person name="Kuo A."/>
            <person name="Riley R."/>
            <person name="Clum A."/>
            <person name="Nolan M."/>
            <person name="Lipzen A."/>
            <person name="Salamov A."/>
            <person name="Henrissat B."/>
            <person name="Wiebenga A."/>
            <person name="De Vries R.P."/>
            <person name="Grigoriev I.V."/>
            <person name="Mortensen U.H."/>
            <person name="Andersen M.R."/>
            <person name="Baker S.E."/>
        </authorList>
    </citation>
    <scope>NUCLEOTIDE SEQUENCE [LARGE SCALE GENOMIC DNA]</scope>
    <source>
        <strain evidence="1 2">IBT 23096</strain>
    </source>
</reference>
<evidence type="ECO:0000313" key="2">
    <source>
        <dbReference type="Proteomes" id="UP000234275"/>
    </source>
</evidence>
<dbReference type="Gene3D" id="3.40.630.30">
    <property type="match status" value="1"/>
</dbReference>
<dbReference type="VEuPathDB" id="FungiDB:P170DRAFT_319125"/>
<dbReference type="STRING" id="1392250.A0A2I2G6F6"/>
<comment type="caution">
    <text evidence="1">The sequence shown here is derived from an EMBL/GenBank/DDBJ whole genome shotgun (WGS) entry which is preliminary data.</text>
</comment>
<dbReference type="InterPro" id="IPR016181">
    <property type="entry name" value="Acyl_CoA_acyltransferase"/>
</dbReference>
<dbReference type="OrthoDB" id="10264707at2759"/>
<dbReference type="PANTHER" id="PTHR43138">
    <property type="entry name" value="ACETYLTRANSFERASE, GNAT FAMILY"/>
    <property type="match status" value="1"/>
</dbReference>
<evidence type="ECO:0008006" key="3">
    <source>
        <dbReference type="Google" id="ProtNLM"/>
    </source>
</evidence>
<accession>A0A2I2G6F6</accession>
<dbReference type="EMBL" id="MSFO01000005">
    <property type="protein sequence ID" value="PLB48466.1"/>
    <property type="molecule type" value="Genomic_DNA"/>
</dbReference>
<feature type="non-terminal residue" evidence="1">
    <location>
        <position position="182"/>
    </location>
</feature>
<dbReference type="InterPro" id="IPR052742">
    <property type="entry name" value="Mito_N-acetyltransferase"/>
</dbReference>
<proteinExistence type="predicted"/>
<dbReference type="GO" id="GO:0005634">
    <property type="term" value="C:nucleus"/>
    <property type="evidence" value="ECO:0007669"/>
    <property type="project" value="TreeGrafter"/>
</dbReference>
<sequence>PLSLLVVRETPETVPPNLIEFLHEQYNAEILRGDTRAQDSPLKREDFANYWFNEWADVATLATEGHDGSLLDSSDWKGGYVGALRIMSNYPARSSHICHADFVTAPTIARRSALEGLGRAYLEYAAELGYAYAMFNLVFATDTEFIAALKKLGFEIIGRIPQAARVKDQEELVDAFVFGRSL</sequence>